<feature type="region of interest" description="Disordered" evidence="1">
    <location>
        <begin position="1"/>
        <end position="119"/>
    </location>
</feature>
<reference evidence="3" key="2">
    <citation type="submission" date="2015-01" db="EMBL/GenBank/DDBJ databases">
        <title>Evolutionary Origins and Diversification of the Mycorrhizal Mutualists.</title>
        <authorList>
            <consortium name="DOE Joint Genome Institute"/>
            <consortium name="Mycorrhizal Genomics Consortium"/>
            <person name="Kohler A."/>
            <person name="Kuo A."/>
            <person name="Nagy L.G."/>
            <person name="Floudas D."/>
            <person name="Copeland A."/>
            <person name="Barry K.W."/>
            <person name="Cichocki N."/>
            <person name="Veneault-Fourrey C."/>
            <person name="LaButti K."/>
            <person name="Lindquist E.A."/>
            <person name="Lipzen A."/>
            <person name="Lundell T."/>
            <person name="Morin E."/>
            <person name="Murat C."/>
            <person name="Riley R."/>
            <person name="Ohm R."/>
            <person name="Sun H."/>
            <person name="Tunlid A."/>
            <person name="Henrissat B."/>
            <person name="Grigoriev I.V."/>
            <person name="Hibbett D.S."/>
            <person name="Martin F."/>
        </authorList>
    </citation>
    <scope>NUCLEOTIDE SEQUENCE [LARGE SCALE GENOMIC DNA]</scope>
    <source>
        <strain evidence="3">h7</strain>
    </source>
</reference>
<organism evidence="2 3">
    <name type="scientific">Hebeloma cylindrosporum</name>
    <dbReference type="NCBI Taxonomy" id="76867"/>
    <lineage>
        <taxon>Eukaryota</taxon>
        <taxon>Fungi</taxon>
        <taxon>Dikarya</taxon>
        <taxon>Basidiomycota</taxon>
        <taxon>Agaricomycotina</taxon>
        <taxon>Agaricomycetes</taxon>
        <taxon>Agaricomycetidae</taxon>
        <taxon>Agaricales</taxon>
        <taxon>Agaricineae</taxon>
        <taxon>Hymenogastraceae</taxon>
        <taxon>Hebeloma</taxon>
    </lineage>
</organism>
<feature type="compositionally biased region" description="Pro residues" evidence="1">
    <location>
        <begin position="67"/>
        <end position="77"/>
    </location>
</feature>
<reference evidence="2 3" key="1">
    <citation type="submission" date="2014-04" db="EMBL/GenBank/DDBJ databases">
        <authorList>
            <consortium name="DOE Joint Genome Institute"/>
            <person name="Kuo A."/>
            <person name="Gay G."/>
            <person name="Dore J."/>
            <person name="Kohler A."/>
            <person name="Nagy L.G."/>
            <person name="Floudas D."/>
            <person name="Copeland A."/>
            <person name="Barry K.W."/>
            <person name="Cichocki N."/>
            <person name="Veneault-Fourrey C."/>
            <person name="LaButti K."/>
            <person name="Lindquist E.A."/>
            <person name="Lipzen A."/>
            <person name="Lundell T."/>
            <person name="Morin E."/>
            <person name="Murat C."/>
            <person name="Sun H."/>
            <person name="Tunlid A."/>
            <person name="Henrissat B."/>
            <person name="Grigoriev I.V."/>
            <person name="Hibbett D.S."/>
            <person name="Martin F."/>
            <person name="Nordberg H.P."/>
            <person name="Cantor M.N."/>
            <person name="Hua S.X."/>
        </authorList>
    </citation>
    <scope>NUCLEOTIDE SEQUENCE [LARGE SCALE GENOMIC DNA]</scope>
    <source>
        <strain evidence="3">h7</strain>
    </source>
</reference>
<dbReference type="AlphaFoldDB" id="A0A0C3BS37"/>
<evidence type="ECO:0000256" key="1">
    <source>
        <dbReference type="SAM" id="MobiDB-lite"/>
    </source>
</evidence>
<evidence type="ECO:0000313" key="3">
    <source>
        <dbReference type="Proteomes" id="UP000053424"/>
    </source>
</evidence>
<name>A0A0C3BS37_HEBCY</name>
<dbReference type="Proteomes" id="UP000053424">
    <property type="component" value="Unassembled WGS sequence"/>
</dbReference>
<evidence type="ECO:0000313" key="2">
    <source>
        <dbReference type="EMBL" id="KIM34889.1"/>
    </source>
</evidence>
<keyword evidence="3" id="KW-1185">Reference proteome</keyword>
<proteinExistence type="predicted"/>
<dbReference type="HOGENOM" id="CLU_1461492_0_0_1"/>
<protein>
    <submittedName>
        <fullName evidence="2">Uncharacterized protein</fullName>
    </submittedName>
</protein>
<accession>A0A0C3BS37</accession>
<sequence length="185" mass="20018">MAHHKISSSSSPQAMPPKSKAQPPNPDRVTRSQRAPVPDIPLPPRREPPRRKKLPPPQPDSNSNPNSNPPRPRPLPRPATASNKPQTLEDEDNFFISSRAGWKPLHTNQTHPLPSPPATSAPPFELPVFSIPYFTPTFPLGPATGKSISGPTSSSEPPVFFIPYFTPAFPTTCYTTAGSSSSLCS</sequence>
<gene>
    <name evidence="2" type="ORF">M413DRAFT_32943</name>
</gene>
<dbReference type="EMBL" id="KN831847">
    <property type="protein sequence ID" value="KIM34889.1"/>
    <property type="molecule type" value="Genomic_DNA"/>
</dbReference>